<sequence length="77" mass="8814">MLHTVVSVRVTPLKVCSSLTPLLSRCLQVFLPEGKIFRSSQVIRSSSTRQITKEETLIEIQRRRSPHPDVTPLCRQE</sequence>
<dbReference type="Proteomes" id="UP001346869">
    <property type="component" value="Unassembled WGS sequence"/>
</dbReference>
<reference evidence="1 2" key="2">
    <citation type="journal article" date="2023" name="Mol. Biol. Evol.">
        <title>Genomics of Secondarily Temperate Adaptation in the Only Non-Antarctic Icefish.</title>
        <authorList>
            <person name="Rivera-Colon A.G."/>
            <person name="Rayamajhi N."/>
            <person name="Minhas B.F."/>
            <person name="Madrigal G."/>
            <person name="Bilyk K.T."/>
            <person name="Yoon V."/>
            <person name="Hune M."/>
            <person name="Gregory S."/>
            <person name="Cheng C.H.C."/>
            <person name="Catchen J.M."/>
        </authorList>
    </citation>
    <scope>NUCLEOTIDE SEQUENCE [LARGE SCALE GENOMIC DNA]</scope>
    <source>
        <strain evidence="1">JMC-PN-2008</strain>
    </source>
</reference>
<protein>
    <submittedName>
        <fullName evidence="1">Uncharacterized protein</fullName>
    </submittedName>
</protein>
<evidence type="ECO:0000313" key="1">
    <source>
        <dbReference type="EMBL" id="KAK5849533.1"/>
    </source>
</evidence>
<name>A0AAN8ABV0_ELEMC</name>
<dbReference type="AlphaFoldDB" id="A0AAN8ABV0"/>
<comment type="caution">
    <text evidence="1">The sequence shown here is derived from an EMBL/GenBank/DDBJ whole genome shotgun (WGS) entry which is preliminary data.</text>
</comment>
<dbReference type="EMBL" id="JAUZQC010000023">
    <property type="protein sequence ID" value="KAK5849533.1"/>
    <property type="molecule type" value="Genomic_DNA"/>
</dbReference>
<reference evidence="1 2" key="1">
    <citation type="journal article" date="2023" name="Genes (Basel)">
        <title>Chromosome-Level Genome Assembly and Circadian Gene Repertoire of the Patagonia Blennie Eleginops maclovinus-The Closest Ancestral Proxy of Antarctic Cryonotothenioids.</title>
        <authorList>
            <person name="Cheng C.C."/>
            <person name="Rivera-Colon A.G."/>
            <person name="Minhas B.F."/>
            <person name="Wilson L."/>
            <person name="Rayamajhi N."/>
            <person name="Vargas-Chacoff L."/>
            <person name="Catchen J.M."/>
        </authorList>
    </citation>
    <scope>NUCLEOTIDE SEQUENCE [LARGE SCALE GENOMIC DNA]</scope>
    <source>
        <strain evidence="1">JMC-PN-2008</strain>
    </source>
</reference>
<keyword evidence="2" id="KW-1185">Reference proteome</keyword>
<organism evidence="1 2">
    <name type="scientific">Eleginops maclovinus</name>
    <name type="common">Patagonian blennie</name>
    <name type="synonym">Eleginus maclovinus</name>
    <dbReference type="NCBI Taxonomy" id="56733"/>
    <lineage>
        <taxon>Eukaryota</taxon>
        <taxon>Metazoa</taxon>
        <taxon>Chordata</taxon>
        <taxon>Craniata</taxon>
        <taxon>Vertebrata</taxon>
        <taxon>Euteleostomi</taxon>
        <taxon>Actinopterygii</taxon>
        <taxon>Neopterygii</taxon>
        <taxon>Teleostei</taxon>
        <taxon>Neoteleostei</taxon>
        <taxon>Acanthomorphata</taxon>
        <taxon>Eupercaria</taxon>
        <taxon>Perciformes</taxon>
        <taxon>Notothenioidei</taxon>
        <taxon>Eleginopidae</taxon>
        <taxon>Eleginops</taxon>
    </lineage>
</organism>
<accession>A0AAN8ABV0</accession>
<proteinExistence type="predicted"/>
<evidence type="ECO:0000313" key="2">
    <source>
        <dbReference type="Proteomes" id="UP001346869"/>
    </source>
</evidence>
<gene>
    <name evidence="1" type="ORF">PBY51_013861</name>
</gene>